<keyword evidence="3" id="KW-0442">Lipid degradation</keyword>
<sequence length="409" mass="44085">MRTASTSLLSLPHAPPRVADGGAPVSVSASPGQVRDSAGVFAGLGAAPVRCRRKTLQSIVAKAEQSCHVPLLQIDAQTCDLASAIAQVDGASAQSSRQDEQWEMHCRVVLECMRACAGESYMADLGAVADIGGLHLDVPMSTPRLKLWEGATDDAIVVVLGFCGTRFDAPNDLMCDIKSHIARPHINILDERLPTLGKVGAGWQEWWQSEAQLPRAEGAVMKDVLTHYSTLAQDSGKALSMSLTGHSLGAAAAAVAGFDIAHFLRAAGVCGKVSVYSFNPPRLGQSGTGELYMNSLRSTYSELRFTLRQFTRTLDPVQSMPLFMHHLHWDHDRAAADKRAASISGDRFAQFVTITDQAASTMNLADNHELTLWRNYFLSMIDQAELQRIFSPVEVPAGVASRRTADGDS</sequence>
<evidence type="ECO:0000256" key="1">
    <source>
        <dbReference type="ARBA" id="ARBA00022801"/>
    </source>
</evidence>
<feature type="region of interest" description="Disordered" evidence="5">
    <location>
        <begin position="1"/>
        <end position="29"/>
    </location>
</feature>
<evidence type="ECO:0000313" key="8">
    <source>
        <dbReference type="Proteomes" id="UP001228059"/>
    </source>
</evidence>
<organism evidence="7 8">
    <name type="scientific">Xanthomonas oryzae pv. leersiae</name>
    <dbReference type="NCBI Taxonomy" id="3112258"/>
    <lineage>
        <taxon>Bacteria</taxon>
        <taxon>Pseudomonadati</taxon>
        <taxon>Pseudomonadota</taxon>
        <taxon>Gammaproteobacteria</taxon>
        <taxon>Lysobacterales</taxon>
        <taxon>Lysobacteraceae</taxon>
        <taxon>Xanthomonas</taxon>
    </lineage>
</organism>
<dbReference type="SUPFAM" id="SSF53474">
    <property type="entry name" value="alpha/beta-Hydrolases"/>
    <property type="match status" value="1"/>
</dbReference>
<gene>
    <name evidence="7" type="primary">xopAP</name>
    <name evidence="7" type="ORF">QN060_01635</name>
</gene>
<dbReference type="RefSeq" id="WP_053502846.1">
    <property type="nucleotide sequence ID" value="NZ_CP127225.1"/>
</dbReference>
<keyword evidence="2" id="KW-0809">Transit peptide</keyword>
<dbReference type="Gene3D" id="3.40.50.1820">
    <property type="entry name" value="alpha/beta hydrolase"/>
    <property type="match status" value="1"/>
</dbReference>
<dbReference type="GO" id="GO:0004620">
    <property type="term" value="F:phospholipase activity"/>
    <property type="evidence" value="ECO:0007669"/>
    <property type="project" value="TreeGrafter"/>
</dbReference>
<evidence type="ECO:0000256" key="5">
    <source>
        <dbReference type="SAM" id="MobiDB-lite"/>
    </source>
</evidence>
<feature type="domain" description="Fungal lipase-type" evidence="6">
    <location>
        <begin position="190"/>
        <end position="306"/>
    </location>
</feature>
<evidence type="ECO:0000256" key="2">
    <source>
        <dbReference type="ARBA" id="ARBA00022946"/>
    </source>
</evidence>
<evidence type="ECO:0000259" key="6">
    <source>
        <dbReference type="Pfam" id="PF01764"/>
    </source>
</evidence>
<proteinExistence type="predicted"/>
<accession>A0AAJ6H1N8</accession>
<dbReference type="Pfam" id="PF01764">
    <property type="entry name" value="Lipase_3"/>
    <property type="match status" value="1"/>
</dbReference>
<dbReference type="EMBL" id="CP127225">
    <property type="protein sequence ID" value="WIX06926.1"/>
    <property type="molecule type" value="Genomic_DNA"/>
</dbReference>
<reference evidence="7 8" key="1">
    <citation type="submission" date="2023-05" db="EMBL/GenBank/DDBJ databases">
        <title>Complete Genome Resource of Xanthomonas oryzae pv. leersiae Strain YNJC Isolated From Plateau Japonica Rice in Southwest China.</title>
        <authorList>
            <person name="Aa X."/>
            <person name="Mei L."/>
            <person name="Liu P."/>
            <person name="Yang Y."/>
            <person name="Tang C."/>
            <person name="Zhang F."/>
            <person name="Dong C."/>
            <person name="Wang B."/>
            <person name="Chen X."/>
            <person name="Dai L."/>
        </authorList>
    </citation>
    <scope>NUCLEOTIDE SEQUENCE [LARGE SCALE GENOMIC DNA]</scope>
    <source>
        <strain evidence="7 8">YNJC</strain>
    </source>
</reference>
<dbReference type="InterPro" id="IPR029058">
    <property type="entry name" value="AB_hydrolase_fold"/>
</dbReference>
<dbReference type="Proteomes" id="UP001228059">
    <property type="component" value="Chromosome"/>
</dbReference>
<dbReference type="PANTHER" id="PTHR31403:SF7">
    <property type="entry name" value="PHOSPHOLIPASE A1-IGAMMA3, CHLOROPLASTIC"/>
    <property type="match status" value="1"/>
</dbReference>
<dbReference type="NCBIfam" id="NF041407">
    <property type="entry name" value="XopAP"/>
    <property type="match status" value="1"/>
</dbReference>
<dbReference type="AlphaFoldDB" id="A0AAJ6H1N8"/>
<dbReference type="InterPro" id="IPR002921">
    <property type="entry name" value="Fungal_lipase-type"/>
</dbReference>
<evidence type="ECO:0000256" key="3">
    <source>
        <dbReference type="ARBA" id="ARBA00022963"/>
    </source>
</evidence>
<dbReference type="GO" id="GO:0016042">
    <property type="term" value="P:lipid catabolic process"/>
    <property type="evidence" value="ECO:0007669"/>
    <property type="project" value="UniProtKB-KW"/>
</dbReference>
<evidence type="ECO:0000313" key="7">
    <source>
        <dbReference type="EMBL" id="WIX06926.1"/>
    </source>
</evidence>
<evidence type="ECO:0000256" key="4">
    <source>
        <dbReference type="ARBA" id="ARBA00023098"/>
    </source>
</evidence>
<name>A0AAJ6H1N8_9XANT</name>
<keyword evidence="4" id="KW-0443">Lipid metabolism</keyword>
<keyword evidence="1" id="KW-0378">Hydrolase</keyword>
<dbReference type="PANTHER" id="PTHR31403">
    <property type="entry name" value="PHOSPHOLIPASE A1-IBETA2, CHLOROPLASTIC"/>
    <property type="match status" value="1"/>
</dbReference>
<protein>
    <submittedName>
        <fullName evidence="7">XopAP family type III secretion system effector</fullName>
    </submittedName>
</protein>